<accession>A0A4Y2L4G9</accession>
<dbReference type="EMBL" id="BGPR01117217">
    <property type="protein sequence ID" value="GBN09319.1"/>
    <property type="molecule type" value="Genomic_DNA"/>
</dbReference>
<reference evidence="1 2" key="1">
    <citation type="journal article" date="2019" name="Sci. Rep.">
        <title>Orb-weaving spider Araneus ventricosus genome elucidates the spidroin gene catalogue.</title>
        <authorList>
            <person name="Kono N."/>
            <person name="Nakamura H."/>
            <person name="Ohtoshi R."/>
            <person name="Moran D.A.P."/>
            <person name="Shinohara A."/>
            <person name="Yoshida Y."/>
            <person name="Fujiwara M."/>
            <person name="Mori M."/>
            <person name="Tomita M."/>
            <person name="Arakawa K."/>
        </authorList>
    </citation>
    <scope>NUCLEOTIDE SEQUENCE [LARGE SCALE GENOMIC DNA]</scope>
</reference>
<dbReference type="AlphaFoldDB" id="A0A4Y2L4G9"/>
<evidence type="ECO:0000313" key="1">
    <source>
        <dbReference type="EMBL" id="GBN09319.1"/>
    </source>
</evidence>
<sequence length="75" mass="7970">SPDYALASMFFPKAVASLGATVVCCEDSKTAAKIGLAKVATWTVGKLHKGVFAQRDFFTPYLVTLGTQNLFGTPN</sequence>
<feature type="non-terminal residue" evidence="1">
    <location>
        <position position="1"/>
    </location>
</feature>
<comment type="caution">
    <text evidence="1">The sequence shown here is derived from an EMBL/GenBank/DDBJ whole genome shotgun (WGS) entry which is preliminary data.</text>
</comment>
<evidence type="ECO:0000313" key="2">
    <source>
        <dbReference type="Proteomes" id="UP000499080"/>
    </source>
</evidence>
<keyword evidence="2" id="KW-1185">Reference proteome</keyword>
<organism evidence="1 2">
    <name type="scientific">Araneus ventricosus</name>
    <name type="common">Orbweaver spider</name>
    <name type="synonym">Epeira ventricosa</name>
    <dbReference type="NCBI Taxonomy" id="182803"/>
    <lineage>
        <taxon>Eukaryota</taxon>
        <taxon>Metazoa</taxon>
        <taxon>Ecdysozoa</taxon>
        <taxon>Arthropoda</taxon>
        <taxon>Chelicerata</taxon>
        <taxon>Arachnida</taxon>
        <taxon>Araneae</taxon>
        <taxon>Araneomorphae</taxon>
        <taxon>Entelegynae</taxon>
        <taxon>Araneoidea</taxon>
        <taxon>Araneidae</taxon>
        <taxon>Araneus</taxon>
    </lineage>
</organism>
<name>A0A4Y2L4G9_ARAVE</name>
<dbReference type="Proteomes" id="UP000499080">
    <property type="component" value="Unassembled WGS sequence"/>
</dbReference>
<proteinExistence type="predicted"/>
<protein>
    <submittedName>
        <fullName evidence="1">Uncharacterized protein</fullName>
    </submittedName>
</protein>
<gene>
    <name evidence="1" type="ORF">AVEN_238837_1</name>
</gene>